<keyword evidence="1" id="KW-1133">Transmembrane helix</keyword>
<dbReference type="Proteomes" id="UP000264980">
    <property type="component" value="Chromosome"/>
</dbReference>
<reference evidence="2 5" key="2">
    <citation type="submission" date="2016-01" db="EMBL/GenBank/DDBJ databases">
        <authorList>
            <person name="Oliw E.H."/>
        </authorList>
    </citation>
    <scope>NUCLEOTIDE SEQUENCE [LARGE SCALE GENOMIC DNA]</scope>
    <source>
        <strain evidence="2 5">MDcuke</strain>
    </source>
</reference>
<evidence type="ECO:0000313" key="4">
    <source>
        <dbReference type="Proteomes" id="UP000033924"/>
    </source>
</evidence>
<dbReference type="EMBL" id="JXNU01000003">
    <property type="protein sequence ID" value="KKF36233.1"/>
    <property type="molecule type" value="Genomic_DNA"/>
</dbReference>
<proteinExistence type="predicted"/>
<dbReference type="InterPro" id="IPR009937">
    <property type="entry name" value="Phage_holin_3_6"/>
</dbReference>
<gene>
    <name evidence="2" type="ORF">AV903_17060</name>
    <name evidence="3" type="ORF">SY86_13570</name>
</gene>
<dbReference type="RefSeq" id="WP_016190832.1">
    <property type="nucleotide sequence ID" value="NZ_CP013970.1"/>
</dbReference>
<name>A0A0M2KG71_9GAMM</name>
<keyword evidence="4" id="KW-1185">Reference proteome</keyword>
<dbReference type="AlphaFoldDB" id="A0A0M2KG71"/>
<evidence type="ECO:0000256" key="1">
    <source>
        <dbReference type="SAM" id="Phobius"/>
    </source>
</evidence>
<evidence type="ECO:0000313" key="3">
    <source>
        <dbReference type="EMBL" id="KKF36233.1"/>
    </source>
</evidence>
<dbReference type="STRING" id="65700.SY86_13570"/>
<organism evidence="3 4">
    <name type="scientific">Erwinia tracheiphila</name>
    <dbReference type="NCBI Taxonomy" id="65700"/>
    <lineage>
        <taxon>Bacteria</taxon>
        <taxon>Pseudomonadati</taxon>
        <taxon>Pseudomonadota</taxon>
        <taxon>Gammaproteobacteria</taxon>
        <taxon>Enterobacterales</taxon>
        <taxon>Erwiniaceae</taxon>
        <taxon>Erwinia</taxon>
    </lineage>
</organism>
<dbReference type="EMBL" id="CP013970">
    <property type="protein sequence ID" value="AXF77357.1"/>
    <property type="molecule type" value="Genomic_DNA"/>
</dbReference>
<protein>
    <submittedName>
        <fullName evidence="3">Membrane protein</fullName>
    </submittedName>
</protein>
<feature type="transmembrane region" description="Helical" evidence="1">
    <location>
        <begin position="82"/>
        <end position="105"/>
    </location>
</feature>
<keyword evidence="1" id="KW-0812">Transmembrane</keyword>
<evidence type="ECO:0000313" key="2">
    <source>
        <dbReference type="EMBL" id="AXF77357.1"/>
    </source>
</evidence>
<dbReference type="Pfam" id="PF07332">
    <property type="entry name" value="Phage_holin_3_6"/>
    <property type="match status" value="1"/>
</dbReference>
<dbReference type="Proteomes" id="UP000033924">
    <property type="component" value="Unassembled WGS sequence"/>
</dbReference>
<accession>A0A0M2KG71</accession>
<sequence>MADSQQNHGPGKGVINIGKRIVITLVGIVETRVRLAVVELEEEKARLIQMLMMVGLTMLFTAFGLMSLMVLIIWAVDAQYRLMAIGITTAVLFALAIIFGLWTLIKSRRSALLSATRKELKSDRKLLEED</sequence>
<keyword evidence="1" id="KW-0472">Membrane</keyword>
<reference evidence="3 4" key="1">
    <citation type="submission" date="2015-01" db="EMBL/GenBank/DDBJ databases">
        <title>Erwinia tracheiphila.</title>
        <authorList>
            <person name="Shapiro L.R."/>
        </authorList>
    </citation>
    <scope>NUCLEOTIDE SEQUENCE [LARGE SCALE GENOMIC DNA]</scope>
    <source>
        <strain evidence="3 4">BuffGH</strain>
    </source>
</reference>
<evidence type="ECO:0000313" key="5">
    <source>
        <dbReference type="Proteomes" id="UP000264980"/>
    </source>
</evidence>
<dbReference type="PATRIC" id="fig|65700.7.peg.3418"/>
<feature type="transmembrane region" description="Helical" evidence="1">
    <location>
        <begin position="50"/>
        <end position="76"/>
    </location>
</feature>